<dbReference type="CDD" id="cd08977">
    <property type="entry name" value="SusD"/>
    <property type="match status" value="1"/>
</dbReference>
<comment type="similarity">
    <text evidence="2">Belongs to the SusD family.</text>
</comment>
<dbReference type="PROSITE" id="PS51257">
    <property type="entry name" value="PROKAR_LIPOPROTEIN"/>
    <property type="match status" value="1"/>
</dbReference>
<evidence type="ECO:0000313" key="9">
    <source>
        <dbReference type="Proteomes" id="UP000614460"/>
    </source>
</evidence>
<dbReference type="EMBL" id="BMKM01000001">
    <property type="protein sequence ID" value="GGE10992.1"/>
    <property type="molecule type" value="Genomic_DNA"/>
</dbReference>
<keyword evidence="5" id="KW-0998">Cell outer membrane</keyword>
<dbReference type="InterPro" id="IPR033985">
    <property type="entry name" value="SusD-like_N"/>
</dbReference>
<reference evidence="8" key="2">
    <citation type="submission" date="2020-09" db="EMBL/GenBank/DDBJ databases">
        <authorList>
            <person name="Sun Q."/>
            <person name="Zhou Y."/>
        </authorList>
    </citation>
    <scope>NUCLEOTIDE SEQUENCE</scope>
    <source>
        <strain evidence="8">CGMCC 1.15966</strain>
    </source>
</reference>
<dbReference type="RefSeq" id="WP_182497821.1">
    <property type="nucleotide sequence ID" value="NZ_BMKM01000001.1"/>
</dbReference>
<accession>A0A8H9FWG5</accession>
<evidence type="ECO:0000259" key="6">
    <source>
        <dbReference type="Pfam" id="PF07980"/>
    </source>
</evidence>
<dbReference type="Pfam" id="PF07980">
    <property type="entry name" value="SusD_RagB"/>
    <property type="match status" value="1"/>
</dbReference>
<evidence type="ECO:0000256" key="5">
    <source>
        <dbReference type="ARBA" id="ARBA00023237"/>
    </source>
</evidence>
<evidence type="ECO:0000256" key="3">
    <source>
        <dbReference type="ARBA" id="ARBA00022729"/>
    </source>
</evidence>
<keyword evidence="3" id="KW-0732">Signal</keyword>
<sequence length="482" mass="55450">MKLSYIKKACCYLLVAASLSSCQKYIDLEPENSTYDEVFWKDAENISKATNGAYFLLRNALRVERSYFIFGDIAAGNFKVGSDHWNMTSFSKSGNFNFHYAPYLEGALWNWTRFYEIINQANRIIENTPLIPDANFSAGAKEKNALIAEAHFIRAYVNFYMQRVWGDVLLIKESYKDPQNIPPVARSSQKETMEFCIADLKFAIDNLDNNTKTKASKGAAQALLAHVYAWQHDYVNAEKLSTDVINGGYSLESSEDIRNIWAGGSKESIFELNMLYSESGGENDRNFFNIFLTDPVVKGKGKGSAWTLDVDFKESYFEDAEARFDSVFRKGDGSTEFYLRKYDNVKYFEPGRTDIYAVSNNLVIYRLADIYLLRAESYFKNGKTQLALDDLNRIRERAGLEKLASAGSDLFTEIFKERRRELIGEGSAQFDVIRMGFLNKLEFEDYYSESRINAQGYYWPLDMRALLPQDELLTQNPWWKNN</sequence>
<dbReference type="InterPro" id="IPR011990">
    <property type="entry name" value="TPR-like_helical_dom_sf"/>
</dbReference>
<evidence type="ECO:0000256" key="1">
    <source>
        <dbReference type="ARBA" id="ARBA00004442"/>
    </source>
</evidence>
<dbReference type="Proteomes" id="UP000614460">
    <property type="component" value="Unassembled WGS sequence"/>
</dbReference>
<feature type="domain" description="RagB/SusD" evidence="6">
    <location>
        <begin position="335"/>
        <end position="450"/>
    </location>
</feature>
<organism evidence="8 9">
    <name type="scientific">Sphingobacterium cellulitidis</name>
    <dbReference type="NCBI Taxonomy" id="1768011"/>
    <lineage>
        <taxon>Bacteria</taxon>
        <taxon>Pseudomonadati</taxon>
        <taxon>Bacteroidota</taxon>
        <taxon>Sphingobacteriia</taxon>
        <taxon>Sphingobacteriales</taxon>
        <taxon>Sphingobacteriaceae</taxon>
        <taxon>Sphingobacterium</taxon>
    </lineage>
</organism>
<protein>
    <submittedName>
        <fullName evidence="8">Starch-binding protein</fullName>
    </submittedName>
</protein>
<dbReference type="InterPro" id="IPR012944">
    <property type="entry name" value="SusD_RagB_dom"/>
</dbReference>
<dbReference type="Pfam" id="PF14322">
    <property type="entry name" value="SusD-like_3"/>
    <property type="match status" value="1"/>
</dbReference>
<dbReference type="SUPFAM" id="SSF48452">
    <property type="entry name" value="TPR-like"/>
    <property type="match status" value="1"/>
</dbReference>
<dbReference type="AlphaFoldDB" id="A0A8H9FWG5"/>
<reference evidence="8" key="1">
    <citation type="journal article" date="2014" name="Int. J. Syst. Evol. Microbiol.">
        <title>Complete genome sequence of Corynebacterium casei LMG S-19264T (=DSM 44701T), isolated from a smear-ripened cheese.</title>
        <authorList>
            <consortium name="US DOE Joint Genome Institute (JGI-PGF)"/>
            <person name="Walter F."/>
            <person name="Albersmeier A."/>
            <person name="Kalinowski J."/>
            <person name="Ruckert C."/>
        </authorList>
    </citation>
    <scope>NUCLEOTIDE SEQUENCE</scope>
    <source>
        <strain evidence="8">CGMCC 1.15966</strain>
    </source>
</reference>
<name>A0A8H9FWG5_9SPHI</name>
<keyword evidence="4" id="KW-0472">Membrane</keyword>
<proteinExistence type="inferred from homology"/>
<comment type="subcellular location">
    <subcellularLocation>
        <location evidence="1">Cell outer membrane</location>
    </subcellularLocation>
</comment>
<evidence type="ECO:0000256" key="2">
    <source>
        <dbReference type="ARBA" id="ARBA00006275"/>
    </source>
</evidence>
<gene>
    <name evidence="8" type="ORF">GCM10011516_05920</name>
</gene>
<evidence type="ECO:0000256" key="4">
    <source>
        <dbReference type="ARBA" id="ARBA00023136"/>
    </source>
</evidence>
<comment type="caution">
    <text evidence="8">The sequence shown here is derived from an EMBL/GenBank/DDBJ whole genome shotgun (WGS) entry which is preliminary data.</text>
</comment>
<evidence type="ECO:0000313" key="8">
    <source>
        <dbReference type="EMBL" id="GGE10992.1"/>
    </source>
</evidence>
<feature type="domain" description="SusD-like N-terminal" evidence="7">
    <location>
        <begin position="25"/>
        <end position="228"/>
    </location>
</feature>
<keyword evidence="9" id="KW-1185">Reference proteome</keyword>
<dbReference type="GO" id="GO:0009279">
    <property type="term" value="C:cell outer membrane"/>
    <property type="evidence" value="ECO:0007669"/>
    <property type="project" value="UniProtKB-SubCell"/>
</dbReference>
<dbReference type="Gene3D" id="1.25.40.390">
    <property type="match status" value="1"/>
</dbReference>
<evidence type="ECO:0000259" key="7">
    <source>
        <dbReference type="Pfam" id="PF14322"/>
    </source>
</evidence>